<evidence type="ECO:0000256" key="3">
    <source>
        <dbReference type="ARBA" id="ARBA00022723"/>
    </source>
</evidence>
<keyword evidence="4" id="KW-0249">Electron transport</keyword>
<dbReference type="AlphaFoldDB" id="A0A0E3LF53"/>
<organism evidence="8 9">
    <name type="scientific">Methanosarcina mazei WWM610</name>
    <dbReference type="NCBI Taxonomy" id="1434117"/>
    <lineage>
        <taxon>Archaea</taxon>
        <taxon>Methanobacteriati</taxon>
        <taxon>Methanobacteriota</taxon>
        <taxon>Stenosarchaea group</taxon>
        <taxon>Methanomicrobia</taxon>
        <taxon>Methanosarcinales</taxon>
        <taxon>Methanosarcinaceae</taxon>
        <taxon>Methanosarcina</taxon>
    </lineage>
</organism>
<dbReference type="HOGENOM" id="CLU_043374_3_1_2"/>
<name>A0A0E3LF53_METMZ</name>
<reference evidence="8 9" key="1">
    <citation type="submission" date="2014-07" db="EMBL/GenBank/DDBJ databases">
        <title>Methanogenic archaea and the global carbon cycle.</title>
        <authorList>
            <person name="Henriksen J.R."/>
            <person name="Luke J."/>
            <person name="Reinhart S."/>
            <person name="Benedict M.N."/>
            <person name="Youngblut N.D."/>
            <person name="Metcalf M.E."/>
            <person name="Whitaker R.J."/>
            <person name="Metcalf W.W."/>
        </authorList>
    </citation>
    <scope>NUCLEOTIDE SEQUENCE [LARGE SCALE GENOMIC DNA]</scope>
    <source>
        <strain evidence="8 9">WWM610</strain>
    </source>
</reference>
<dbReference type="GO" id="GO:0046872">
    <property type="term" value="F:metal ion binding"/>
    <property type="evidence" value="ECO:0007669"/>
    <property type="project" value="UniProtKB-KW"/>
</dbReference>
<evidence type="ECO:0000256" key="4">
    <source>
        <dbReference type="ARBA" id="ARBA00022982"/>
    </source>
</evidence>
<keyword evidence="5" id="KW-0408">Iron</keyword>
<evidence type="ECO:0000256" key="5">
    <source>
        <dbReference type="ARBA" id="ARBA00023004"/>
    </source>
</evidence>
<evidence type="ECO:0000313" key="8">
    <source>
        <dbReference type="EMBL" id="AKB40171.1"/>
    </source>
</evidence>
<dbReference type="GO" id="GO:0051539">
    <property type="term" value="F:4 iron, 4 sulfur cluster binding"/>
    <property type="evidence" value="ECO:0007669"/>
    <property type="project" value="UniProtKB-KW"/>
</dbReference>
<dbReference type="PANTHER" id="PTHR42859">
    <property type="entry name" value="OXIDOREDUCTASE"/>
    <property type="match status" value="1"/>
</dbReference>
<protein>
    <submittedName>
        <fullName evidence="8">CO dehydrogenase iron-sulfur protein CooF</fullName>
        <ecNumber evidence="8">1.2.99.2</ecNumber>
    </submittedName>
</protein>
<proteinExistence type="predicted"/>
<dbReference type="Gene3D" id="3.30.70.20">
    <property type="match status" value="2"/>
</dbReference>
<dbReference type="EC" id="1.2.99.2" evidence="8"/>
<dbReference type="InterPro" id="IPR050294">
    <property type="entry name" value="RnfB_subfamily"/>
</dbReference>
<dbReference type="PATRIC" id="fig|1434117.4.peg.1491"/>
<accession>A0A0E3LF53</accession>
<evidence type="ECO:0000256" key="6">
    <source>
        <dbReference type="ARBA" id="ARBA00023014"/>
    </source>
</evidence>
<evidence type="ECO:0000256" key="1">
    <source>
        <dbReference type="ARBA" id="ARBA00022448"/>
    </source>
</evidence>
<feature type="domain" description="4Fe-4S ferredoxin-type" evidence="7">
    <location>
        <begin position="2"/>
        <end position="31"/>
    </location>
</feature>
<keyword evidence="1" id="KW-0813">Transport</keyword>
<gene>
    <name evidence="8" type="ORF">MSMAW_1180</name>
</gene>
<sequence>MKDVIILPERCMGCRSCEVACAVSHSKSKNLFQALGEEKVPKKRISVEYIHALEASVPISCRHCEDAPCVSVCPTKALSKDTVTGTVNHNNELCVDCWKCSTVCTRFSPLYLLLLVSGCWSSSMSHNYGVIDRQTEEGTIVRCDLCGERELPACVEACPTHALVFLDIKRHPETKAFSYF</sequence>
<keyword evidence="8" id="KW-0560">Oxidoreductase</keyword>
<dbReference type="PROSITE" id="PS51379">
    <property type="entry name" value="4FE4S_FER_2"/>
    <property type="match status" value="1"/>
</dbReference>
<dbReference type="Proteomes" id="UP000033058">
    <property type="component" value="Chromosome"/>
</dbReference>
<dbReference type="PANTHER" id="PTHR42859:SF10">
    <property type="entry name" value="DIMETHYLSULFOXIDE REDUCTASE CHAIN B"/>
    <property type="match status" value="1"/>
</dbReference>
<dbReference type="EMBL" id="CP009509">
    <property type="protein sequence ID" value="AKB40171.1"/>
    <property type="molecule type" value="Genomic_DNA"/>
</dbReference>
<dbReference type="GO" id="GO:0016491">
    <property type="term" value="F:oxidoreductase activity"/>
    <property type="evidence" value="ECO:0007669"/>
    <property type="project" value="UniProtKB-KW"/>
</dbReference>
<dbReference type="SUPFAM" id="SSF54862">
    <property type="entry name" value="4Fe-4S ferredoxins"/>
    <property type="match status" value="1"/>
</dbReference>
<dbReference type="GeneID" id="24850863"/>
<dbReference type="RefSeq" id="WP_011032076.1">
    <property type="nucleotide sequence ID" value="NZ_CP009509.1"/>
</dbReference>
<evidence type="ECO:0000259" key="7">
    <source>
        <dbReference type="PROSITE" id="PS51379"/>
    </source>
</evidence>
<dbReference type="InterPro" id="IPR017896">
    <property type="entry name" value="4Fe4S_Fe-S-bd"/>
</dbReference>
<dbReference type="Pfam" id="PF13247">
    <property type="entry name" value="Fer4_11"/>
    <property type="match status" value="1"/>
</dbReference>
<evidence type="ECO:0000256" key="2">
    <source>
        <dbReference type="ARBA" id="ARBA00022485"/>
    </source>
</evidence>
<keyword evidence="6" id="KW-0411">Iron-sulfur</keyword>
<keyword evidence="2" id="KW-0004">4Fe-4S</keyword>
<keyword evidence="3" id="KW-0479">Metal-binding</keyword>
<evidence type="ECO:0000313" key="9">
    <source>
        <dbReference type="Proteomes" id="UP000033058"/>
    </source>
</evidence>